<dbReference type="Proteomes" id="UP000233837">
    <property type="component" value="Unassembled WGS sequence"/>
</dbReference>
<dbReference type="GO" id="GO:0003677">
    <property type="term" value="F:DNA binding"/>
    <property type="evidence" value="ECO:0007669"/>
    <property type="project" value="UniProtKB-KW"/>
</dbReference>
<dbReference type="EMBL" id="KZ504112">
    <property type="protein sequence ID" value="PKU59419.1"/>
    <property type="molecule type" value="Genomic_DNA"/>
</dbReference>
<dbReference type="PROSITE" id="PS51005">
    <property type="entry name" value="NAC"/>
    <property type="match status" value="1"/>
</dbReference>
<dbReference type="GO" id="GO:0006355">
    <property type="term" value="P:regulation of DNA-templated transcription"/>
    <property type="evidence" value="ECO:0007669"/>
    <property type="project" value="InterPro"/>
</dbReference>
<evidence type="ECO:0000256" key="4">
    <source>
        <dbReference type="ARBA" id="ARBA00023242"/>
    </source>
</evidence>
<dbReference type="InterPro" id="IPR003441">
    <property type="entry name" value="NAC-dom"/>
</dbReference>
<dbReference type="STRING" id="906689.A0A2I0V7N1"/>
<accession>A0A2I0V7N1</accession>
<dbReference type="InterPro" id="IPR036093">
    <property type="entry name" value="NAC_dom_sf"/>
</dbReference>
<keyword evidence="2" id="KW-0238">DNA-binding</keyword>
<reference evidence="6 7" key="2">
    <citation type="journal article" date="2017" name="Nature">
        <title>The Apostasia genome and the evolution of orchids.</title>
        <authorList>
            <person name="Zhang G.Q."/>
            <person name="Liu K.W."/>
            <person name="Li Z."/>
            <person name="Lohaus R."/>
            <person name="Hsiao Y.Y."/>
            <person name="Niu S.C."/>
            <person name="Wang J.Y."/>
            <person name="Lin Y.C."/>
            <person name="Xu Q."/>
            <person name="Chen L.J."/>
            <person name="Yoshida K."/>
            <person name="Fujiwara S."/>
            <person name="Wang Z.W."/>
            <person name="Zhang Y.Q."/>
            <person name="Mitsuda N."/>
            <person name="Wang M."/>
            <person name="Liu G.H."/>
            <person name="Pecoraro L."/>
            <person name="Huang H.X."/>
            <person name="Xiao X.J."/>
            <person name="Lin M."/>
            <person name="Wu X.Y."/>
            <person name="Wu W.L."/>
            <person name="Chen Y.Y."/>
            <person name="Chang S.B."/>
            <person name="Sakamoto S."/>
            <person name="Ohme-Takagi M."/>
            <person name="Yagi M."/>
            <person name="Zeng S.J."/>
            <person name="Shen C.Y."/>
            <person name="Yeh C.M."/>
            <person name="Luo Y.B."/>
            <person name="Tsai W.C."/>
            <person name="Van de Peer Y."/>
            <person name="Liu Z.J."/>
        </authorList>
    </citation>
    <scope>NUCLEOTIDE SEQUENCE [LARGE SCALE GENOMIC DNA]</scope>
    <source>
        <tissue evidence="6">The whole plant</tissue>
    </source>
</reference>
<reference evidence="6 7" key="1">
    <citation type="journal article" date="2016" name="Sci. Rep.">
        <title>The Dendrobium catenatum Lindl. genome sequence provides insights into polysaccharide synthase, floral development and adaptive evolution.</title>
        <authorList>
            <person name="Zhang G.Q."/>
            <person name="Xu Q."/>
            <person name="Bian C."/>
            <person name="Tsai W.C."/>
            <person name="Yeh C.M."/>
            <person name="Liu K.W."/>
            <person name="Yoshida K."/>
            <person name="Zhang L.S."/>
            <person name="Chang S.B."/>
            <person name="Chen F."/>
            <person name="Shi Y."/>
            <person name="Su Y.Y."/>
            <person name="Zhang Y.Q."/>
            <person name="Chen L.J."/>
            <person name="Yin Y."/>
            <person name="Lin M."/>
            <person name="Huang H."/>
            <person name="Deng H."/>
            <person name="Wang Z.W."/>
            <person name="Zhu S.L."/>
            <person name="Zhao X."/>
            <person name="Deng C."/>
            <person name="Niu S.C."/>
            <person name="Huang J."/>
            <person name="Wang M."/>
            <person name="Liu G.H."/>
            <person name="Yang H.J."/>
            <person name="Xiao X.J."/>
            <person name="Hsiao Y.Y."/>
            <person name="Wu W.L."/>
            <person name="Chen Y.Y."/>
            <person name="Mitsuda N."/>
            <person name="Ohme-Takagi M."/>
            <person name="Luo Y.B."/>
            <person name="Van de Peer Y."/>
            <person name="Liu Z.J."/>
        </authorList>
    </citation>
    <scope>NUCLEOTIDE SEQUENCE [LARGE SCALE GENOMIC DNA]</scope>
    <source>
        <tissue evidence="6">The whole plant</tissue>
    </source>
</reference>
<feature type="domain" description="NAC" evidence="5">
    <location>
        <begin position="9"/>
        <end position="134"/>
    </location>
</feature>
<dbReference type="SUPFAM" id="SSF101941">
    <property type="entry name" value="NAC domain"/>
    <property type="match status" value="1"/>
</dbReference>
<protein>
    <submittedName>
        <fullName evidence="6">NAC domain-containing protein 94</fullName>
    </submittedName>
</protein>
<keyword evidence="1" id="KW-0805">Transcription regulation</keyword>
<keyword evidence="4" id="KW-0539">Nucleus</keyword>
<dbReference type="Gene3D" id="2.170.150.80">
    <property type="entry name" value="NAC domain"/>
    <property type="match status" value="1"/>
</dbReference>
<name>A0A2I0V7N1_9ASPA</name>
<organism evidence="6 7">
    <name type="scientific">Dendrobium catenatum</name>
    <dbReference type="NCBI Taxonomy" id="906689"/>
    <lineage>
        <taxon>Eukaryota</taxon>
        <taxon>Viridiplantae</taxon>
        <taxon>Streptophyta</taxon>
        <taxon>Embryophyta</taxon>
        <taxon>Tracheophyta</taxon>
        <taxon>Spermatophyta</taxon>
        <taxon>Magnoliopsida</taxon>
        <taxon>Liliopsida</taxon>
        <taxon>Asparagales</taxon>
        <taxon>Orchidaceae</taxon>
        <taxon>Epidendroideae</taxon>
        <taxon>Malaxideae</taxon>
        <taxon>Dendrobiinae</taxon>
        <taxon>Dendrobium</taxon>
    </lineage>
</organism>
<sequence>MERCGSEKNMPGFRFHPAEEELFEFYLRRSVTGKNRSFSIISTTNLCLYDPWDLPALAKMGERNSTSSCQGTGDEGTEIGRIGRRREVSGKLPVPIGPFVVWLIPVVSSNRLEEDSYLLPRKSPSRDQNRVGDE</sequence>
<evidence type="ECO:0000313" key="7">
    <source>
        <dbReference type="Proteomes" id="UP000233837"/>
    </source>
</evidence>
<evidence type="ECO:0000256" key="3">
    <source>
        <dbReference type="ARBA" id="ARBA00023163"/>
    </source>
</evidence>
<dbReference type="Pfam" id="PF02365">
    <property type="entry name" value="NAM"/>
    <property type="match status" value="1"/>
</dbReference>
<gene>
    <name evidence="6" type="primary">ANAC094</name>
    <name evidence="6" type="ORF">MA16_Dca012747</name>
</gene>
<evidence type="ECO:0000313" key="6">
    <source>
        <dbReference type="EMBL" id="PKU59419.1"/>
    </source>
</evidence>
<dbReference type="PANTHER" id="PTHR31744">
    <property type="entry name" value="PROTEIN CUP-SHAPED COTYLEDON 2-RELATED"/>
    <property type="match status" value="1"/>
</dbReference>
<evidence type="ECO:0000259" key="5">
    <source>
        <dbReference type="PROSITE" id="PS51005"/>
    </source>
</evidence>
<evidence type="ECO:0000256" key="2">
    <source>
        <dbReference type="ARBA" id="ARBA00023125"/>
    </source>
</evidence>
<keyword evidence="7" id="KW-1185">Reference proteome</keyword>
<dbReference type="PANTHER" id="PTHR31744:SF79">
    <property type="entry name" value="NAC DOMAIN-CONTAINING PROTEIN"/>
    <property type="match status" value="1"/>
</dbReference>
<proteinExistence type="predicted"/>
<keyword evidence="3" id="KW-0804">Transcription</keyword>
<dbReference type="AlphaFoldDB" id="A0A2I0V7N1"/>
<evidence type="ECO:0000256" key="1">
    <source>
        <dbReference type="ARBA" id="ARBA00023015"/>
    </source>
</evidence>